<dbReference type="Proteomes" id="UP000666915">
    <property type="component" value="Unassembled WGS sequence"/>
</dbReference>
<evidence type="ECO:0000313" key="2">
    <source>
        <dbReference type="Proteomes" id="UP000666915"/>
    </source>
</evidence>
<protein>
    <submittedName>
        <fullName evidence="1">LamG domain-containing protein</fullName>
    </submittedName>
</protein>
<organism evidence="1 2">
    <name type="scientific">Actinomadura nitritigenes</name>
    <dbReference type="NCBI Taxonomy" id="134602"/>
    <lineage>
        <taxon>Bacteria</taxon>
        <taxon>Bacillati</taxon>
        <taxon>Actinomycetota</taxon>
        <taxon>Actinomycetes</taxon>
        <taxon>Streptosporangiales</taxon>
        <taxon>Thermomonosporaceae</taxon>
        <taxon>Actinomadura</taxon>
    </lineage>
</organism>
<dbReference type="Pfam" id="PF13385">
    <property type="entry name" value="Laminin_G_3"/>
    <property type="match status" value="1"/>
</dbReference>
<proteinExistence type="predicted"/>
<gene>
    <name evidence="1" type="ORF">J4557_00395</name>
</gene>
<dbReference type="EMBL" id="JAGEOK010000001">
    <property type="protein sequence ID" value="MBO2435966.1"/>
    <property type="molecule type" value="Genomic_DNA"/>
</dbReference>
<dbReference type="Gene3D" id="2.60.120.200">
    <property type="match status" value="1"/>
</dbReference>
<reference evidence="1 2" key="1">
    <citation type="submission" date="2021-03" db="EMBL/GenBank/DDBJ databases">
        <authorList>
            <person name="Kanchanasin P."/>
            <person name="Saeng-In P."/>
            <person name="Phongsopitanun W."/>
            <person name="Yuki M."/>
            <person name="Kudo T."/>
            <person name="Ohkuma M."/>
            <person name="Tanasupawat S."/>
        </authorList>
    </citation>
    <scope>NUCLEOTIDE SEQUENCE [LARGE SCALE GENOMIC DNA]</scope>
    <source>
        <strain evidence="1 2">L46</strain>
    </source>
</reference>
<dbReference type="SUPFAM" id="SSF49899">
    <property type="entry name" value="Concanavalin A-like lectins/glucanases"/>
    <property type="match status" value="1"/>
</dbReference>
<name>A0ABS3QQ53_9ACTN</name>
<dbReference type="RefSeq" id="WP_208264274.1">
    <property type="nucleotide sequence ID" value="NZ_BAAAGM010000009.1"/>
</dbReference>
<sequence length="103" mass="10671">MKITGMDGEDYADAPSALPSGAWTHLAVTAGDGSAVLYVDGVPAGRNDGLVMSPLALGATTHNYLGRSQDTRNPAMDGGVTGFRLYDHVLTDADIADLHAQGR</sequence>
<keyword evidence="2" id="KW-1185">Reference proteome</keyword>
<accession>A0ABS3QQ53</accession>
<comment type="caution">
    <text evidence="1">The sequence shown here is derived from an EMBL/GenBank/DDBJ whole genome shotgun (WGS) entry which is preliminary data.</text>
</comment>
<dbReference type="InterPro" id="IPR013320">
    <property type="entry name" value="ConA-like_dom_sf"/>
</dbReference>
<evidence type="ECO:0000313" key="1">
    <source>
        <dbReference type="EMBL" id="MBO2435966.1"/>
    </source>
</evidence>